<name>A0ABT3H566_9RHOB</name>
<dbReference type="RefSeq" id="WP_264507834.1">
    <property type="nucleotide sequence ID" value="NZ_JAPDFL010000002.1"/>
</dbReference>
<gene>
    <name evidence="1" type="ORF">OKW52_22520</name>
</gene>
<sequence length="89" mass="9574">MLLISTGSAASEIRHISSPIRARLVSQNRAEEHAADICSGRIGLVERLQAGNESPNTPQVCIAWPTPSRSHLTNGLRRKARSGTAACRD</sequence>
<evidence type="ECO:0000313" key="2">
    <source>
        <dbReference type="Proteomes" id="UP001208938"/>
    </source>
</evidence>
<keyword evidence="2" id="KW-1185">Reference proteome</keyword>
<protein>
    <submittedName>
        <fullName evidence="1">Uncharacterized protein</fullName>
    </submittedName>
</protein>
<reference evidence="1 2" key="1">
    <citation type="submission" date="2022-10" db="EMBL/GenBank/DDBJ databases">
        <title>Pararhodobacter sp. nov., isolated from marine algae.</title>
        <authorList>
            <person name="Choi B.J."/>
            <person name="Kim J.M."/>
            <person name="Lee J.K."/>
            <person name="Choi D.G."/>
            <person name="Jeon C.O."/>
        </authorList>
    </citation>
    <scope>NUCLEOTIDE SEQUENCE [LARGE SCALE GENOMIC DNA]</scope>
    <source>
        <strain evidence="1 2">ZQ420</strain>
    </source>
</reference>
<accession>A0ABT3H566</accession>
<proteinExistence type="predicted"/>
<dbReference type="EMBL" id="JAPDFL010000002">
    <property type="protein sequence ID" value="MCW1934949.1"/>
    <property type="molecule type" value="Genomic_DNA"/>
</dbReference>
<dbReference type="Proteomes" id="UP001208938">
    <property type="component" value="Unassembled WGS sequence"/>
</dbReference>
<evidence type="ECO:0000313" key="1">
    <source>
        <dbReference type="EMBL" id="MCW1934949.1"/>
    </source>
</evidence>
<comment type="caution">
    <text evidence="1">The sequence shown here is derived from an EMBL/GenBank/DDBJ whole genome shotgun (WGS) entry which is preliminary data.</text>
</comment>
<organism evidence="1 2">
    <name type="scientific">Pararhodobacter zhoushanensis</name>
    <dbReference type="NCBI Taxonomy" id="2479545"/>
    <lineage>
        <taxon>Bacteria</taxon>
        <taxon>Pseudomonadati</taxon>
        <taxon>Pseudomonadota</taxon>
        <taxon>Alphaproteobacteria</taxon>
        <taxon>Rhodobacterales</taxon>
        <taxon>Paracoccaceae</taxon>
        <taxon>Pararhodobacter</taxon>
    </lineage>
</organism>